<name>A0A2J6SVR0_9HELO</name>
<evidence type="ECO:0000313" key="1">
    <source>
        <dbReference type="EMBL" id="PMD54865.1"/>
    </source>
</evidence>
<dbReference type="OrthoDB" id="3550879at2759"/>
<gene>
    <name evidence="1" type="ORF">K444DRAFT_92549</name>
</gene>
<protein>
    <submittedName>
        <fullName evidence="1">Uncharacterized protein</fullName>
    </submittedName>
</protein>
<dbReference type="RefSeq" id="XP_024731769.1">
    <property type="nucleotide sequence ID" value="XM_024888811.1"/>
</dbReference>
<evidence type="ECO:0000313" key="2">
    <source>
        <dbReference type="Proteomes" id="UP000235371"/>
    </source>
</evidence>
<keyword evidence="2" id="KW-1185">Reference proteome</keyword>
<dbReference type="GeneID" id="36596887"/>
<dbReference type="Proteomes" id="UP000235371">
    <property type="component" value="Unassembled WGS sequence"/>
</dbReference>
<accession>A0A2J6SVR0</accession>
<organism evidence="1 2">
    <name type="scientific">Hyaloscypha bicolor E</name>
    <dbReference type="NCBI Taxonomy" id="1095630"/>
    <lineage>
        <taxon>Eukaryota</taxon>
        <taxon>Fungi</taxon>
        <taxon>Dikarya</taxon>
        <taxon>Ascomycota</taxon>
        <taxon>Pezizomycotina</taxon>
        <taxon>Leotiomycetes</taxon>
        <taxon>Helotiales</taxon>
        <taxon>Hyaloscyphaceae</taxon>
        <taxon>Hyaloscypha</taxon>
        <taxon>Hyaloscypha bicolor</taxon>
    </lineage>
</organism>
<dbReference type="AlphaFoldDB" id="A0A2J6SVR0"/>
<dbReference type="EMBL" id="KZ613856">
    <property type="protein sequence ID" value="PMD54865.1"/>
    <property type="molecule type" value="Genomic_DNA"/>
</dbReference>
<reference evidence="1 2" key="1">
    <citation type="submission" date="2016-04" db="EMBL/GenBank/DDBJ databases">
        <title>A degradative enzymes factory behind the ericoid mycorrhizal symbiosis.</title>
        <authorList>
            <consortium name="DOE Joint Genome Institute"/>
            <person name="Martino E."/>
            <person name="Morin E."/>
            <person name="Grelet G."/>
            <person name="Kuo A."/>
            <person name="Kohler A."/>
            <person name="Daghino S."/>
            <person name="Barry K."/>
            <person name="Choi C."/>
            <person name="Cichocki N."/>
            <person name="Clum A."/>
            <person name="Copeland A."/>
            <person name="Hainaut M."/>
            <person name="Haridas S."/>
            <person name="Labutti K."/>
            <person name="Lindquist E."/>
            <person name="Lipzen A."/>
            <person name="Khouja H.-R."/>
            <person name="Murat C."/>
            <person name="Ohm R."/>
            <person name="Olson A."/>
            <person name="Spatafora J."/>
            <person name="Veneault-Fourrey C."/>
            <person name="Henrissat B."/>
            <person name="Grigoriev I."/>
            <person name="Martin F."/>
            <person name="Perotto S."/>
        </authorList>
    </citation>
    <scope>NUCLEOTIDE SEQUENCE [LARGE SCALE GENOMIC DNA]</scope>
    <source>
        <strain evidence="1 2">E</strain>
    </source>
</reference>
<dbReference type="InParanoid" id="A0A2J6SVR0"/>
<sequence>MHQRSDCRRLQCRTNVGGRFPIDSAKKAKPQPHEKAELFFVTDTFGEYGNSSPSSLAYRLDNTLGCASGEKICIGPTAMMQVLSLWVGLMQSIISRSFSGVKNLKTSISN</sequence>
<proteinExistence type="predicted"/>